<dbReference type="PANTHER" id="PTHR32309">
    <property type="entry name" value="TYROSINE-PROTEIN KINASE"/>
    <property type="match status" value="1"/>
</dbReference>
<keyword evidence="4" id="KW-1185">Reference proteome</keyword>
<feature type="transmembrane region" description="Helical" evidence="2">
    <location>
        <begin position="15"/>
        <end position="33"/>
    </location>
</feature>
<dbReference type="GO" id="GO:0004713">
    <property type="term" value="F:protein tyrosine kinase activity"/>
    <property type="evidence" value="ECO:0007669"/>
    <property type="project" value="TreeGrafter"/>
</dbReference>
<dbReference type="EMBL" id="CP034563">
    <property type="protein sequence ID" value="AZQ65288.1"/>
    <property type="molecule type" value="Genomic_DNA"/>
</dbReference>
<proteinExistence type="predicted"/>
<evidence type="ECO:0008006" key="5">
    <source>
        <dbReference type="Google" id="ProtNLM"/>
    </source>
</evidence>
<evidence type="ECO:0000256" key="2">
    <source>
        <dbReference type="SAM" id="Phobius"/>
    </source>
</evidence>
<accession>A0A3Q9FQ18</accession>
<evidence type="ECO:0000256" key="1">
    <source>
        <dbReference type="SAM" id="Coils"/>
    </source>
</evidence>
<dbReference type="PANTHER" id="PTHR32309:SF13">
    <property type="entry name" value="FERRIC ENTEROBACTIN TRANSPORT PROTEIN FEPE"/>
    <property type="match status" value="1"/>
</dbReference>
<evidence type="ECO:0000313" key="4">
    <source>
        <dbReference type="Proteomes" id="UP000267268"/>
    </source>
</evidence>
<evidence type="ECO:0000313" key="3">
    <source>
        <dbReference type="EMBL" id="AZQ65288.1"/>
    </source>
</evidence>
<protein>
    <recommendedName>
        <fullName evidence="5">Polysaccharide chain length determinant N-terminal domain-containing protein</fullName>
    </recommendedName>
</protein>
<keyword evidence="1" id="KW-0175">Coiled coil</keyword>
<dbReference type="KEGG" id="fll:EI427_24035"/>
<dbReference type="OrthoDB" id="972995at2"/>
<reference evidence="3 4" key="1">
    <citation type="submission" date="2018-12" db="EMBL/GenBank/DDBJ databases">
        <title>Flammeovirga pectinis sp. nov., isolated from the gut of the Korean scallop, Patinopecten yessoensis.</title>
        <authorList>
            <person name="Bae J.-W."/>
            <person name="Jeong Y.-S."/>
            <person name="Kang W."/>
        </authorList>
    </citation>
    <scope>NUCLEOTIDE SEQUENCE [LARGE SCALE GENOMIC DNA]</scope>
    <source>
        <strain evidence="3 4">L12M1</strain>
    </source>
</reference>
<dbReference type="AlphaFoldDB" id="A0A3Q9FQ18"/>
<dbReference type="RefSeq" id="WP_126619859.1">
    <property type="nucleotide sequence ID" value="NZ_CP034563.1"/>
</dbReference>
<sequence>MENLFYIIKGVLKRWYLWLGIPLVTSLVLYLNMREFKVYESKAKMQFELTTDGSLSITSKSLQLFEIGLMFTDLLEIARIKRVTEQVQLEILIACLGKDKFYNINSANNLFKDDEIIRRAKFLIESYSSLDMQRPIDITINNILIYNNLSTSDINNRIAINRISSSKYIDVKVEDSNPIAAKFIVKSITNAWIREYRHEIQKRYSEKRKSIEGTCNSTQKELNILLDSLKEYKRKKKVIDVDETTKYLIDRRIELQNSVAKLRKDLASKKESIAYIEQKLNKNKDFGFNNENESINSKIIVLKDSLRKLQQEKEYNSYNLERLPTDYMDKLNIKIVSVEKNIQKSISSSISNTTYDPSLTKQTMVNDYVKDQIDYVKEEAMIKVMNQELYQLSKQSDHFIEIISNIKKMEHQIKTKEKYYLTLLEKKYFAEILEDDAGHNFFIVESANFPIKHKKSKRALIVIGSFIGSLILFIVIITSTIIFDPKYHLPFQFEKDSLIPIISTITQPKPDKERSIFIPAFIKKILAKRKEKKDNSINQVTTDNYRLLRRTILSIEEDTNIISFVDARSNPITLNTILIIKEMLLQTGIKTLLFYADWNVPLSQQEIKEEYKSLDDIDTINDCSIINLSEEQKSPYDYLLPEDWFNKLKDLRTSYNYIFIITPPSRISTEWMEWINLSSEAFYVFELHKSFNQLDVKNQSYLLDTHCNVIGGILTSNGK</sequence>
<dbReference type="GO" id="GO:0005886">
    <property type="term" value="C:plasma membrane"/>
    <property type="evidence" value="ECO:0007669"/>
    <property type="project" value="TreeGrafter"/>
</dbReference>
<feature type="coiled-coil region" evidence="1">
    <location>
        <begin position="215"/>
        <end position="312"/>
    </location>
</feature>
<keyword evidence="2" id="KW-1133">Transmembrane helix</keyword>
<keyword evidence="2" id="KW-0472">Membrane</keyword>
<feature type="transmembrane region" description="Helical" evidence="2">
    <location>
        <begin position="459"/>
        <end position="483"/>
    </location>
</feature>
<name>A0A3Q9FQ18_9BACT</name>
<dbReference type="InterPro" id="IPR050445">
    <property type="entry name" value="Bact_polysacc_biosynth/exp"/>
</dbReference>
<gene>
    <name evidence="3" type="ORF">EI427_24035</name>
</gene>
<organism evidence="3 4">
    <name type="scientific">Flammeovirga pectinis</name>
    <dbReference type="NCBI Taxonomy" id="2494373"/>
    <lineage>
        <taxon>Bacteria</taxon>
        <taxon>Pseudomonadati</taxon>
        <taxon>Bacteroidota</taxon>
        <taxon>Cytophagia</taxon>
        <taxon>Cytophagales</taxon>
        <taxon>Flammeovirgaceae</taxon>
        <taxon>Flammeovirga</taxon>
    </lineage>
</organism>
<dbReference type="Proteomes" id="UP000267268">
    <property type="component" value="Chromosome 2"/>
</dbReference>
<keyword evidence="2" id="KW-0812">Transmembrane</keyword>